<feature type="compositionally biased region" description="Basic and acidic residues" evidence="11">
    <location>
        <begin position="483"/>
        <end position="493"/>
    </location>
</feature>
<keyword evidence="8" id="KW-0539">Nucleus</keyword>
<keyword evidence="6" id="KW-0805">Transcription regulation</keyword>
<evidence type="ECO:0000259" key="12">
    <source>
        <dbReference type="PROSITE" id="PS50157"/>
    </source>
</evidence>
<dbReference type="InterPro" id="IPR036236">
    <property type="entry name" value="Znf_C2H2_sf"/>
</dbReference>
<evidence type="ECO:0000313" key="14">
    <source>
        <dbReference type="Proteomes" id="UP000240883"/>
    </source>
</evidence>
<dbReference type="OrthoDB" id="1095242at2759"/>
<keyword evidence="4 10" id="KW-0863">Zinc-finger</keyword>
<gene>
    <name evidence="13" type="ORF">BS50DRAFT_270979</name>
</gene>
<dbReference type="AlphaFoldDB" id="A0A2T2P0W3"/>
<reference evidence="13 14" key="1">
    <citation type="journal article" date="2018" name="Front. Microbiol.">
        <title>Genome-Wide Analysis of Corynespora cassiicola Leaf Fall Disease Putative Effectors.</title>
        <authorList>
            <person name="Lopez D."/>
            <person name="Ribeiro S."/>
            <person name="Label P."/>
            <person name="Fumanal B."/>
            <person name="Venisse J.S."/>
            <person name="Kohler A."/>
            <person name="de Oliveira R.R."/>
            <person name="Labutti K."/>
            <person name="Lipzen A."/>
            <person name="Lail K."/>
            <person name="Bauer D."/>
            <person name="Ohm R.A."/>
            <person name="Barry K.W."/>
            <person name="Spatafora J."/>
            <person name="Grigoriev I.V."/>
            <person name="Martin F.M."/>
            <person name="Pujade-Renaud V."/>
        </authorList>
    </citation>
    <scope>NUCLEOTIDE SEQUENCE [LARGE SCALE GENOMIC DNA]</scope>
    <source>
        <strain evidence="13 14">Philippines</strain>
    </source>
</reference>
<organism evidence="13 14">
    <name type="scientific">Corynespora cassiicola Philippines</name>
    <dbReference type="NCBI Taxonomy" id="1448308"/>
    <lineage>
        <taxon>Eukaryota</taxon>
        <taxon>Fungi</taxon>
        <taxon>Dikarya</taxon>
        <taxon>Ascomycota</taxon>
        <taxon>Pezizomycotina</taxon>
        <taxon>Dothideomycetes</taxon>
        <taxon>Pleosporomycetidae</taxon>
        <taxon>Pleosporales</taxon>
        <taxon>Corynesporascaceae</taxon>
        <taxon>Corynespora</taxon>
    </lineage>
</organism>
<dbReference type="FunFam" id="3.30.160.60:FF:000390">
    <property type="entry name" value="Transcription factor stea"/>
    <property type="match status" value="1"/>
</dbReference>
<comment type="subcellular location">
    <subcellularLocation>
        <location evidence="1">Nucleus</location>
    </subcellularLocation>
</comment>
<name>A0A2T2P0W3_CORCC</name>
<feature type="compositionally biased region" description="Polar residues" evidence="11">
    <location>
        <begin position="497"/>
        <end position="510"/>
    </location>
</feature>
<protein>
    <submittedName>
        <fullName evidence="13">STE-domain-containing protein</fullName>
    </submittedName>
</protein>
<dbReference type="GO" id="GO:0003700">
    <property type="term" value="F:DNA-binding transcription factor activity"/>
    <property type="evidence" value="ECO:0007669"/>
    <property type="project" value="InterPro"/>
</dbReference>
<dbReference type="GO" id="GO:1990526">
    <property type="term" value="C:Ste12p-Dig1p-Dig2p complex"/>
    <property type="evidence" value="ECO:0007669"/>
    <property type="project" value="TreeGrafter"/>
</dbReference>
<feature type="region of interest" description="Disordered" evidence="11">
    <location>
        <begin position="412"/>
        <end position="511"/>
    </location>
</feature>
<proteinExistence type="inferred from homology"/>
<dbReference type="PROSITE" id="PS00028">
    <property type="entry name" value="ZINC_FINGER_C2H2_1"/>
    <property type="match status" value="2"/>
</dbReference>
<dbReference type="Proteomes" id="UP000240883">
    <property type="component" value="Unassembled WGS sequence"/>
</dbReference>
<dbReference type="Gene3D" id="3.30.160.60">
    <property type="entry name" value="Classic Zinc Finger"/>
    <property type="match status" value="2"/>
</dbReference>
<keyword evidence="7" id="KW-0804">Transcription</keyword>
<feature type="compositionally biased region" description="Low complexity" evidence="11">
    <location>
        <begin position="426"/>
        <end position="440"/>
    </location>
</feature>
<dbReference type="GO" id="GO:1990527">
    <property type="term" value="C:Tec1p-Ste12p-Dig1p complex"/>
    <property type="evidence" value="ECO:0007669"/>
    <property type="project" value="TreeGrafter"/>
</dbReference>
<keyword evidence="5" id="KW-0862">Zinc</keyword>
<dbReference type="PANTHER" id="PTHR47427:SF1">
    <property type="entry name" value="PROTEIN STE12"/>
    <property type="match status" value="1"/>
</dbReference>
<dbReference type="Pfam" id="PF02200">
    <property type="entry name" value="STE"/>
    <property type="match status" value="1"/>
</dbReference>
<dbReference type="InterPro" id="IPR052127">
    <property type="entry name" value="STE12_transcription_factor"/>
</dbReference>
<keyword evidence="14" id="KW-1185">Reference proteome</keyword>
<dbReference type="PROSITE" id="PS50157">
    <property type="entry name" value="ZINC_FINGER_C2H2_2"/>
    <property type="match status" value="2"/>
</dbReference>
<dbReference type="FunFam" id="3.30.160.60:FF:000243">
    <property type="entry name" value="Probable transcription factor steA"/>
    <property type="match status" value="1"/>
</dbReference>
<feature type="region of interest" description="Disordered" evidence="11">
    <location>
        <begin position="609"/>
        <end position="662"/>
    </location>
</feature>
<dbReference type="SMART" id="SM00424">
    <property type="entry name" value="STE"/>
    <property type="match status" value="1"/>
</dbReference>
<dbReference type="SUPFAM" id="SSF57667">
    <property type="entry name" value="beta-beta-alpha zinc fingers"/>
    <property type="match status" value="1"/>
</dbReference>
<evidence type="ECO:0000256" key="6">
    <source>
        <dbReference type="ARBA" id="ARBA00023015"/>
    </source>
</evidence>
<evidence type="ECO:0000256" key="10">
    <source>
        <dbReference type="PROSITE-ProRule" id="PRU00042"/>
    </source>
</evidence>
<feature type="domain" description="C2H2-type" evidence="12">
    <location>
        <begin position="594"/>
        <end position="621"/>
    </location>
</feature>
<evidence type="ECO:0000256" key="4">
    <source>
        <dbReference type="ARBA" id="ARBA00022771"/>
    </source>
</evidence>
<dbReference type="GO" id="GO:0005634">
    <property type="term" value="C:nucleus"/>
    <property type="evidence" value="ECO:0007669"/>
    <property type="project" value="UniProtKB-SubCell"/>
</dbReference>
<evidence type="ECO:0000256" key="7">
    <source>
        <dbReference type="ARBA" id="ARBA00023163"/>
    </source>
</evidence>
<dbReference type="InterPro" id="IPR013087">
    <property type="entry name" value="Znf_C2H2_type"/>
</dbReference>
<dbReference type="SMART" id="SM00355">
    <property type="entry name" value="ZnF_C2H2"/>
    <property type="match status" value="2"/>
</dbReference>
<dbReference type="GO" id="GO:0008270">
    <property type="term" value="F:zinc ion binding"/>
    <property type="evidence" value="ECO:0007669"/>
    <property type="project" value="UniProtKB-KW"/>
</dbReference>
<evidence type="ECO:0000256" key="11">
    <source>
        <dbReference type="SAM" id="MobiDB-lite"/>
    </source>
</evidence>
<keyword evidence="3" id="KW-0677">Repeat</keyword>
<sequence>MYSNAHAAMPPPQSRSVAPETFLLDQDAQQSLPPDSIVALQQVDNLKYFLISAPVDWQPDQYIRRFLLPTGEYVSCVLWNNLFHISGTDIVRCLTFRFQAFGRPVKNSKKFEEGIFSDLRNLKSGTDASLEEPKSAFLDFLYKNNCIRTQKKQKVFYWYSVPHDRLFLDALERDLKREKMGQEATTVAMNEPALSFEFDSSQSLFEQLTKAQQTNSSSFNNNVQTYSQSTSPVMRAMDSMPPPTMVPQPMPPQVHHHHEEAMNPMAQYGQMSMAPSMQSTVVKSREREFSNQVQYDRNGIPLSQVHQRHSSMPAYMEYSPAPSFVSSHYEDYSTRGMSFEPLTPPQHQISLGAEPAYIANEDTGLYSAIPELGVSTSFNPLMNIPPSNLMGPGFSSVTRPFQPGNVYSVIEGSPTYKQRRRRSSMSTGVSAAVTATGGAAHQVHRPSDLRRSMSSSVMPVPEGDESNHNSPNSVNGGPIHQPIPEHKPVDISRHGTPLQTVEDSPPQQQHMMPGDDLNNLVNGEMFENPLQHSAVARTAAAPGVFRRARSATMMEIGPYPQKSHSCPIPTCGRLFKRLEHLKRHVRTHTQERPYVCPLCNKAFSRSDNLAQHRRTHEPRQDGEPMPNFDEDELEGEDGHLDSLEEESPESGNDYLSGLPNIPASISDIPGPLAMGTTMGPPQQLIAAHNY</sequence>
<dbReference type="STRING" id="1448308.A0A2T2P0W3"/>
<keyword evidence="2" id="KW-0479">Metal-binding</keyword>
<evidence type="ECO:0000256" key="5">
    <source>
        <dbReference type="ARBA" id="ARBA00022833"/>
    </source>
</evidence>
<evidence type="ECO:0000256" key="8">
    <source>
        <dbReference type="ARBA" id="ARBA00023242"/>
    </source>
</evidence>
<feature type="domain" description="C2H2-type" evidence="12">
    <location>
        <begin position="564"/>
        <end position="593"/>
    </location>
</feature>
<evidence type="ECO:0000256" key="3">
    <source>
        <dbReference type="ARBA" id="ARBA00022737"/>
    </source>
</evidence>
<dbReference type="EMBL" id="KZ678131">
    <property type="protein sequence ID" value="PSN70988.1"/>
    <property type="molecule type" value="Genomic_DNA"/>
</dbReference>
<evidence type="ECO:0000313" key="13">
    <source>
        <dbReference type="EMBL" id="PSN70988.1"/>
    </source>
</evidence>
<evidence type="ECO:0000256" key="2">
    <source>
        <dbReference type="ARBA" id="ARBA00022723"/>
    </source>
</evidence>
<dbReference type="InterPro" id="IPR003120">
    <property type="entry name" value="Ste12"/>
</dbReference>
<evidence type="ECO:0000256" key="1">
    <source>
        <dbReference type="ARBA" id="ARBA00004123"/>
    </source>
</evidence>
<dbReference type="PANTHER" id="PTHR47427">
    <property type="entry name" value="PROTEIN STE12"/>
    <property type="match status" value="1"/>
</dbReference>
<dbReference type="Pfam" id="PF00096">
    <property type="entry name" value="zf-C2H2"/>
    <property type="match status" value="2"/>
</dbReference>
<evidence type="ECO:0000256" key="9">
    <source>
        <dbReference type="ARBA" id="ARBA00024345"/>
    </source>
</evidence>
<accession>A0A2T2P0W3</accession>
<comment type="similarity">
    <text evidence="9">Belongs to the STE12 transcription factor family.</text>
</comment>